<gene>
    <name evidence="1" type="ORF">BN134_395</name>
</gene>
<dbReference type="EMBL" id="CAKZ01000019">
    <property type="protein sequence ID" value="CCJ79689.1"/>
    <property type="molecule type" value="Genomic_DNA"/>
</dbReference>
<comment type="caution">
    <text evidence="1">The sequence shown here is derived from an EMBL/GenBank/DDBJ whole genome shotgun (WGS) entry which is preliminary data.</text>
</comment>
<accession>A0ABM9Q2R3</accession>
<protein>
    <submittedName>
        <fullName evidence="1">Uncharacterized protein</fullName>
    </submittedName>
</protein>
<evidence type="ECO:0000313" key="1">
    <source>
        <dbReference type="EMBL" id="CCJ79689.1"/>
    </source>
</evidence>
<evidence type="ECO:0000313" key="2">
    <source>
        <dbReference type="Proteomes" id="UP000009342"/>
    </source>
</evidence>
<sequence length="42" mass="4798">MHNGHGNTQAQDKTWATNSVLFEQQDAACFRLIKSTMTGRRF</sequence>
<proteinExistence type="predicted"/>
<keyword evidence="2" id="KW-1185">Reference proteome</keyword>
<name>A0ABM9Q2R3_9ENTR</name>
<organism evidence="1 2">
    <name type="scientific">Cronobacter dublinensis 1210</name>
    <dbReference type="NCBI Taxonomy" id="1208656"/>
    <lineage>
        <taxon>Bacteria</taxon>
        <taxon>Pseudomonadati</taxon>
        <taxon>Pseudomonadota</taxon>
        <taxon>Gammaproteobacteria</taxon>
        <taxon>Enterobacterales</taxon>
        <taxon>Enterobacteriaceae</taxon>
        <taxon>Cronobacter</taxon>
    </lineage>
</organism>
<dbReference type="Proteomes" id="UP000009342">
    <property type="component" value="Unassembled WGS sequence"/>
</dbReference>
<reference evidence="2" key="1">
    <citation type="journal article" date="2012" name="PLoS ONE">
        <title>Comparative analysis of genome sequences covering the seven cronobacter species.</title>
        <authorList>
            <person name="Joseph S."/>
            <person name="Desai P."/>
            <person name="Ji Y."/>
            <person name="Cummings C.A."/>
            <person name="Shih R."/>
            <person name="Degoricija L."/>
            <person name="Rico A."/>
            <person name="Brzoska P."/>
            <person name="Hamby S.E."/>
            <person name="Masood N."/>
            <person name="Hariri S."/>
            <person name="Sonbol H."/>
            <person name="Chuzhanova N."/>
            <person name="McClelland M."/>
            <person name="Furtado M.R."/>
            <person name="Forsythe S.J."/>
        </authorList>
    </citation>
    <scope>NUCLEOTIDE SEQUENCE [LARGE SCALE GENOMIC DNA]</scope>
    <source>
        <strain evidence="2">1210</strain>
    </source>
</reference>